<accession>A0A437JCC1</accession>
<name>A0A437JCC1_9SPHN</name>
<dbReference type="PANTHER" id="PTHR30143:SF0">
    <property type="entry name" value="2-KETO-4-PENTENOATE HYDRATASE"/>
    <property type="match status" value="1"/>
</dbReference>
<sequence length="272" mass="27847">MTSADHPAHEAPVAIARQFLEARQAARGLAAYPGALPATLAQAYAIQDHAIAAQEKAVAGWKVGRILPPDSASWGAERLAGPILADTIVEATAGAPGLIFADGFGAAEAEFLLRIGAPPERDKMHFSLAESWALVDAVHIGIEIASSPFPGINSHGPAVTISDFGNNNGLLIGPAIADFAHADLTGQTVSLSIDGAVVGTGQAAAFPDGIVGALRFLLENLAQRAIRLPAGTWVSSGAITGVHPVRVGQHVTADFGPFGRVGCVIEAQSPAR</sequence>
<comment type="caution">
    <text evidence="1">The sequence shown here is derived from an EMBL/GenBank/DDBJ whole genome shotgun (WGS) entry which is preliminary data.</text>
</comment>
<keyword evidence="2" id="KW-1185">Reference proteome</keyword>
<gene>
    <name evidence="1" type="ORF">ENE74_02860</name>
</gene>
<evidence type="ECO:0000313" key="1">
    <source>
        <dbReference type="EMBL" id="RVT43576.1"/>
    </source>
</evidence>
<dbReference type="InterPro" id="IPR036663">
    <property type="entry name" value="Fumarylacetoacetase_C_sf"/>
</dbReference>
<protein>
    <submittedName>
        <fullName evidence="1">2-keto-4-pentenoate hydratase</fullName>
    </submittedName>
</protein>
<evidence type="ECO:0000313" key="2">
    <source>
        <dbReference type="Proteomes" id="UP000282977"/>
    </source>
</evidence>
<dbReference type="Gene3D" id="3.90.850.10">
    <property type="entry name" value="Fumarylacetoacetase-like, C-terminal domain"/>
    <property type="match status" value="1"/>
</dbReference>
<dbReference type="PANTHER" id="PTHR30143">
    <property type="entry name" value="ACID HYDRATASE"/>
    <property type="match status" value="1"/>
</dbReference>
<dbReference type="OrthoDB" id="9792137at2"/>
<proteinExistence type="predicted"/>
<dbReference type="Proteomes" id="UP000282977">
    <property type="component" value="Unassembled WGS sequence"/>
</dbReference>
<dbReference type="EMBL" id="RZUL01000001">
    <property type="protein sequence ID" value="RVT43576.1"/>
    <property type="molecule type" value="Genomic_DNA"/>
</dbReference>
<reference evidence="1 2" key="1">
    <citation type="submission" date="2019-01" db="EMBL/GenBank/DDBJ databases">
        <authorList>
            <person name="Chen W.-M."/>
        </authorList>
    </citation>
    <scope>NUCLEOTIDE SEQUENCE [LARGE SCALE GENOMIC DNA]</scope>
    <source>
        <strain evidence="1 2">TLA-22</strain>
    </source>
</reference>
<organism evidence="1 2">
    <name type="scientific">Sphingobium algorifonticola</name>
    <dbReference type="NCBI Taxonomy" id="2008318"/>
    <lineage>
        <taxon>Bacteria</taxon>
        <taxon>Pseudomonadati</taxon>
        <taxon>Pseudomonadota</taxon>
        <taxon>Alphaproteobacteria</taxon>
        <taxon>Sphingomonadales</taxon>
        <taxon>Sphingomonadaceae</taxon>
        <taxon>Sphingobium</taxon>
    </lineage>
</organism>
<dbReference type="SUPFAM" id="SSF56529">
    <property type="entry name" value="FAH"/>
    <property type="match status" value="1"/>
</dbReference>
<dbReference type="InterPro" id="IPR050772">
    <property type="entry name" value="Hydratase-Decarb/MhpD_sf"/>
</dbReference>
<dbReference type="GO" id="GO:0005737">
    <property type="term" value="C:cytoplasm"/>
    <property type="evidence" value="ECO:0007669"/>
    <property type="project" value="TreeGrafter"/>
</dbReference>
<dbReference type="AlphaFoldDB" id="A0A437JCC1"/>
<dbReference type="GO" id="GO:0008684">
    <property type="term" value="F:2-oxopent-4-enoate hydratase activity"/>
    <property type="evidence" value="ECO:0007669"/>
    <property type="project" value="TreeGrafter"/>
</dbReference>